<name>A0AAE5H1M7_CLOBE</name>
<dbReference type="SUPFAM" id="SSF47413">
    <property type="entry name" value="lambda repressor-like DNA-binding domains"/>
    <property type="match status" value="1"/>
</dbReference>
<organism evidence="3 4">
    <name type="scientific">Clostridium beijerinckii</name>
    <name type="common">Clostridium MP</name>
    <dbReference type="NCBI Taxonomy" id="1520"/>
    <lineage>
        <taxon>Bacteria</taxon>
        <taxon>Bacillati</taxon>
        <taxon>Bacillota</taxon>
        <taxon>Clostridia</taxon>
        <taxon>Eubacteriales</taxon>
        <taxon>Clostridiaceae</taxon>
        <taxon>Clostridium</taxon>
    </lineage>
</organism>
<dbReference type="PANTHER" id="PTHR46797">
    <property type="entry name" value="HTH-TYPE TRANSCRIPTIONAL REGULATOR"/>
    <property type="match status" value="1"/>
</dbReference>
<dbReference type="PANTHER" id="PTHR46797:SF1">
    <property type="entry name" value="METHYLPHOSPHONATE SYNTHASE"/>
    <property type="match status" value="1"/>
</dbReference>
<proteinExistence type="predicted"/>
<dbReference type="InterPro" id="IPR001387">
    <property type="entry name" value="Cro/C1-type_HTH"/>
</dbReference>
<dbReference type="CDD" id="cd00093">
    <property type="entry name" value="HTH_XRE"/>
    <property type="match status" value="1"/>
</dbReference>
<protein>
    <submittedName>
        <fullName evidence="3">Transcriptional regulator with XRE-family HTH domain</fullName>
    </submittedName>
</protein>
<sequence length="162" mass="18642">MNIGNNIKRIRTNKKISQKDFAIAIDMPISTLANYENNHREPNIETLTKIADALGIPVSKLLEDDTFNLTDTNTERAESYIDLIIGKPELKPLINIFRSKGYELRQEIKGFDIYLIKNEKAIAKIPEKDFADFGAKMLYVINEFTDFEFSKLIDTFTFLSLE</sequence>
<evidence type="ECO:0000313" key="3">
    <source>
        <dbReference type="EMBL" id="NSB13023.1"/>
    </source>
</evidence>
<evidence type="ECO:0000259" key="2">
    <source>
        <dbReference type="PROSITE" id="PS50943"/>
    </source>
</evidence>
<feature type="domain" description="HTH cro/C1-type" evidence="2">
    <location>
        <begin position="7"/>
        <end position="61"/>
    </location>
</feature>
<dbReference type="PROSITE" id="PS50943">
    <property type="entry name" value="HTH_CROC1"/>
    <property type="match status" value="1"/>
</dbReference>
<dbReference type="AlphaFoldDB" id="A0AAE5H1M7"/>
<comment type="caution">
    <text evidence="3">The sequence shown here is derived from an EMBL/GenBank/DDBJ whole genome shotgun (WGS) entry which is preliminary data.</text>
</comment>
<dbReference type="Pfam" id="PF01381">
    <property type="entry name" value="HTH_3"/>
    <property type="match status" value="1"/>
</dbReference>
<dbReference type="SMART" id="SM00530">
    <property type="entry name" value="HTH_XRE"/>
    <property type="match status" value="1"/>
</dbReference>
<dbReference type="GO" id="GO:0003700">
    <property type="term" value="F:DNA-binding transcription factor activity"/>
    <property type="evidence" value="ECO:0007669"/>
    <property type="project" value="TreeGrafter"/>
</dbReference>
<evidence type="ECO:0000313" key="4">
    <source>
        <dbReference type="Proteomes" id="UP000822184"/>
    </source>
</evidence>
<dbReference type="InterPro" id="IPR010982">
    <property type="entry name" value="Lambda_DNA-bd_dom_sf"/>
</dbReference>
<evidence type="ECO:0000256" key="1">
    <source>
        <dbReference type="ARBA" id="ARBA00023125"/>
    </source>
</evidence>
<gene>
    <name evidence="3" type="ORF">BCD95_001282</name>
</gene>
<dbReference type="GO" id="GO:0003677">
    <property type="term" value="F:DNA binding"/>
    <property type="evidence" value="ECO:0007669"/>
    <property type="project" value="UniProtKB-KW"/>
</dbReference>
<accession>A0AAE5H1M7</accession>
<reference evidence="3" key="1">
    <citation type="submission" date="2020-06" db="EMBL/GenBank/DDBJ databases">
        <title>Genomic insights into acetone-butanol-ethanol (ABE) fermentation by sequencing solventogenic clostridia strains.</title>
        <authorList>
            <person name="Brown S."/>
        </authorList>
    </citation>
    <scope>NUCLEOTIDE SEQUENCE</scope>
    <source>
        <strain evidence="3">DJ123</strain>
    </source>
</reference>
<dbReference type="RefSeq" id="WP_023973247.1">
    <property type="nucleotide sequence ID" value="NZ_JABTDW010000001.1"/>
</dbReference>
<dbReference type="GO" id="GO:0005829">
    <property type="term" value="C:cytosol"/>
    <property type="evidence" value="ECO:0007669"/>
    <property type="project" value="TreeGrafter"/>
</dbReference>
<dbReference type="EMBL" id="JABTDW010000001">
    <property type="protein sequence ID" value="NSB13023.1"/>
    <property type="molecule type" value="Genomic_DNA"/>
</dbReference>
<dbReference type="Proteomes" id="UP000822184">
    <property type="component" value="Unassembled WGS sequence"/>
</dbReference>
<dbReference type="InterPro" id="IPR050807">
    <property type="entry name" value="TransReg_Diox_bact_type"/>
</dbReference>
<keyword evidence="1" id="KW-0238">DNA-binding</keyword>
<dbReference type="Gene3D" id="1.10.260.40">
    <property type="entry name" value="lambda repressor-like DNA-binding domains"/>
    <property type="match status" value="1"/>
</dbReference>